<accession>H3SKS0</accession>
<dbReference type="AlphaFoldDB" id="H3SKS0"/>
<sequence>MSNRISLHHRAWIGILAVLIAFTSFAASAAPASSAAAPQPMTPDYEVKLFLDPSLVLDANHELTPAVRTYFQTGAAEKIRVQFLDTNDQRINQEGWYVRLRKKENDASNKFELVYKKRYPVENGNLNAALAQAARDGFTADDTNYEAQVDWGYTKQTLSISRKKKVKKDGFSGIALPDLPTSRTWAIDEAPGKFVNWSAPQWGVNQLQAVQKLYGPVNATRSSGLWDGDKIDIEVWAIKNEAGTGFDYIVEASFKEADGAAAAAKKAALEADLAQAGWLLPVDQLKTQLILQRY</sequence>
<dbReference type="STRING" id="1131935.PDENDC454_20772"/>
<evidence type="ECO:0000256" key="1">
    <source>
        <dbReference type="SAM" id="SignalP"/>
    </source>
</evidence>
<protein>
    <recommendedName>
        <fullName evidence="4">CYTH domain-containing protein</fullName>
    </recommendedName>
</protein>
<evidence type="ECO:0000313" key="2">
    <source>
        <dbReference type="EMBL" id="EHQ60346.1"/>
    </source>
</evidence>
<dbReference type="OrthoDB" id="2087812at2"/>
<proteinExistence type="predicted"/>
<dbReference type="PATRIC" id="fig|1131935.3.peg.4327"/>
<dbReference type="Proteomes" id="UP000003900">
    <property type="component" value="Unassembled WGS sequence"/>
</dbReference>
<evidence type="ECO:0000313" key="3">
    <source>
        <dbReference type="Proteomes" id="UP000003900"/>
    </source>
</evidence>
<comment type="caution">
    <text evidence="2">The sequence shown here is derived from an EMBL/GenBank/DDBJ whole genome shotgun (WGS) entry which is preliminary data.</text>
</comment>
<name>H3SKS0_9BACL</name>
<dbReference type="RefSeq" id="WP_006678643.1">
    <property type="nucleotide sequence ID" value="NZ_AHKH01000074.1"/>
</dbReference>
<keyword evidence="1" id="KW-0732">Signal</keyword>
<reference evidence="2 3" key="1">
    <citation type="journal article" date="2012" name="J. Bacteriol.">
        <title>Genome Sequence of the Pattern-Forming Social Bacterium Paenibacillus dendritiformis C454 Chiral Morphotype.</title>
        <authorList>
            <person name="Sirota-Madi A."/>
            <person name="Olender T."/>
            <person name="Helman Y."/>
            <person name="Brainis I."/>
            <person name="Finkelshtein A."/>
            <person name="Roth D."/>
            <person name="Hagai E."/>
            <person name="Leshkowitz D."/>
            <person name="Brodsky L."/>
            <person name="Galatenko V."/>
            <person name="Nikolaev V."/>
            <person name="Gutnick D.L."/>
            <person name="Lancet D."/>
            <person name="Ben-Jacob E."/>
        </authorList>
    </citation>
    <scope>NUCLEOTIDE SEQUENCE [LARGE SCALE GENOMIC DNA]</scope>
    <source>
        <strain evidence="2 3">C454</strain>
    </source>
</reference>
<feature type="chain" id="PRO_5039594972" description="CYTH domain-containing protein" evidence="1">
    <location>
        <begin position="30"/>
        <end position="294"/>
    </location>
</feature>
<dbReference type="EMBL" id="AHKH01000074">
    <property type="protein sequence ID" value="EHQ60346.1"/>
    <property type="molecule type" value="Genomic_DNA"/>
</dbReference>
<feature type="signal peptide" evidence="1">
    <location>
        <begin position="1"/>
        <end position="29"/>
    </location>
</feature>
<evidence type="ECO:0008006" key="4">
    <source>
        <dbReference type="Google" id="ProtNLM"/>
    </source>
</evidence>
<keyword evidence="3" id="KW-1185">Reference proteome</keyword>
<organism evidence="2 3">
    <name type="scientific">Paenibacillus dendritiformis C454</name>
    <dbReference type="NCBI Taxonomy" id="1131935"/>
    <lineage>
        <taxon>Bacteria</taxon>
        <taxon>Bacillati</taxon>
        <taxon>Bacillota</taxon>
        <taxon>Bacilli</taxon>
        <taxon>Bacillales</taxon>
        <taxon>Paenibacillaceae</taxon>
        <taxon>Paenibacillus</taxon>
    </lineage>
</organism>
<gene>
    <name evidence="2" type="ORF">PDENDC454_20772</name>
</gene>